<sequence length="120" mass="13161">MKITETRIVLAVQNLSASVAYYHDVLGLEIEFDSSGWCFLSRGAFSVMLGECPGTPPASAIGDHSYVAYFVVDDAQALFQEFAARAVSLIKSITDEPWGMREFGICTPDGHRMMFGQSLD</sequence>
<reference evidence="2" key="1">
    <citation type="submission" date="2021-04" db="EMBL/GenBank/DDBJ databases">
        <title>novel species isolated from subtropical streams in China.</title>
        <authorList>
            <person name="Lu H."/>
        </authorList>
    </citation>
    <scope>NUCLEOTIDE SEQUENCE</scope>
    <source>
        <strain evidence="2">LFS511W</strain>
    </source>
</reference>
<comment type="caution">
    <text evidence="2">The sequence shown here is derived from an EMBL/GenBank/DDBJ whole genome shotgun (WGS) entry which is preliminary data.</text>
</comment>
<evidence type="ECO:0000259" key="1">
    <source>
        <dbReference type="PROSITE" id="PS51819"/>
    </source>
</evidence>
<dbReference type="PROSITE" id="PS51819">
    <property type="entry name" value="VOC"/>
    <property type="match status" value="1"/>
</dbReference>
<dbReference type="InterPro" id="IPR004360">
    <property type="entry name" value="Glyas_Fos-R_dOase_dom"/>
</dbReference>
<dbReference type="Proteomes" id="UP000680067">
    <property type="component" value="Unassembled WGS sequence"/>
</dbReference>
<dbReference type="SUPFAM" id="SSF54593">
    <property type="entry name" value="Glyoxalase/Bleomycin resistance protein/Dihydroxybiphenyl dioxygenase"/>
    <property type="match status" value="1"/>
</dbReference>
<proteinExistence type="predicted"/>
<protein>
    <submittedName>
        <fullName evidence="2">VOC family protein</fullName>
    </submittedName>
</protein>
<dbReference type="Gene3D" id="3.10.180.10">
    <property type="entry name" value="2,3-Dihydroxybiphenyl 1,2-Dioxygenase, domain 1"/>
    <property type="match status" value="1"/>
</dbReference>
<dbReference type="AlphaFoldDB" id="A0A941I6P8"/>
<dbReference type="Pfam" id="PF00903">
    <property type="entry name" value="Glyoxalase"/>
    <property type="match status" value="1"/>
</dbReference>
<name>A0A941I6P8_9BURK</name>
<evidence type="ECO:0000313" key="2">
    <source>
        <dbReference type="EMBL" id="MBR7782064.1"/>
    </source>
</evidence>
<organism evidence="2 3">
    <name type="scientific">Undibacterium luofuense</name>
    <dbReference type="NCBI Taxonomy" id="2828733"/>
    <lineage>
        <taxon>Bacteria</taxon>
        <taxon>Pseudomonadati</taxon>
        <taxon>Pseudomonadota</taxon>
        <taxon>Betaproteobacteria</taxon>
        <taxon>Burkholderiales</taxon>
        <taxon>Oxalobacteraceae</taxon>
        <taxon>Undibacterium</taxon>
    </lineage>
</organism>
<dbReference type="RefSeq" id="WP_212687400.1">
    <property type="nucleotide sequence ID" value="NZ_JAGSPN010000004.1"/>
</dbReference>
<dbReference type="InterPro" id="IPR029068">
    <property type="entry name" value="Glyas_Bleomycin-R_OHBP_Dase"/>
</dbReference>
<dbReference type="InterPro" id="IPR037523">
    <property type="entry name" value="VOC_core"/>
</dbReference>
<dbReference type="EMBL" id="JAGSPN010000004">
    <property type="protein sequence ID" value="MBR7782064.1"/>
    <property type="molecule type" value="Genomic_DNA"/>
</dbReference>
<feature type="domain" description="VOC" evidence="1">
    <location>
        <begin position="4"/>
        <end position="118"/>
    </location>
</feature>
<gene>
    <name evidence="2" type="ORF">KDM89_07930</name>
</gene>
<accession>A0A941I6P8</accession>
<keyword evidence="3" id="KW-1185">Reference proteome</keyword>
<evidence type="ECO:0000313" key="3">
    <source>
        <dbReference type="Proteomes" id="UP000680067"/>
    </source>
</evidence>